<dbReference type="PANTHER" id="PTHR42928">
    <property type="entry name" value="TRICARBOXYLATE-BINDING PROTEIN"/>
    <property type="match status" value="1"/>
</dbReference>
<sequence>MVRWIAMLAGCVMAAWSGLAAAETYPARGVRLVNPFPPGSPVDFVARLAAEELQKELGQFFVVENRPGAGGTIGANYVAKARPDGYTLLVTSSSTQVIAPVVRAEMPYDPIRDFRPVSLVAQGPVLIVAHPSLPVTTLRELVDRARQSPEAIAYGSSGTGTILHLAGELFQSRTETRLLHVPFNGAVPASTALLGGQVQLMFDSISNAAPQARAGQLRALAVMTPQRFTGLPDVPTAAEAGMAGLEFPAWIGVFAPAGTPDNVVLMIERALRQRLATPVMTERMLGAGLIPELMGGAAFAAALPDQIRFIEGVAALAGVPKQ</sequence>
<comment type="caution">
    <text evidence="3">The sequence shown here is derived from an EMBL/GenBank/DDBJ whole genome shotgun (WGS) entry which is preliminary data.</text>
</comment>
<dbReference type="Proteomes" id="UP001589789">
    <property type="component" value="Unassembled WGS sequence"/>
</dbReference>
<dbReference type="Gene3D" id="3.40.190.10">
    <property type="entry name" value="Periplasmic binding protein-like II"/>
    <property type="match status" value="1"/>
</dbReference>
<reference evidence="3 4" key="1">
    <citation type="submission" date="2024-09" db="EMBL/GenBank/DDBJ databases">
        <authorList>
            <person name="Sun Q."/>
            <person name="Mori K."/>
        </authorList>
    </citation>
    <scope>NUCLEOTIDE SEQUENCE [LARGE SCALE GENOMIC DNA]</scope>
    <source>
        <strain evidence="3 4">CCM 7468</strain>
    </source>
</reference>
<evidence type="ECO:0000256" key="1">
    <source>
        <dbReference type="ARBA" id="ARBA00006987"/>
    </source>
</evidence>
<dbReference type="EMBL" id="JBHLVZ010000101">
    <property type="protein sequence ID" value="MFC0389295.1"/>
    <property type="molecule type" value="Genomic_DNA"/>
</dbReference>
<evidence type="ECO:0000256" key="2">
    <source>
        <dbReference type="SAM" id="SignalP"/>
    </source>
</evidence>
<keyword evidence="4" id="KW-1185">Reference proteome</keyword>
<dbReference type="InterPro" id="IPR042100">
    <property type="entry name" value="Bug_dom1"/>
</dbReference>
<dbReference type="InterPro" id="IPR005064">
    <property type="entry name" value="BUG"/>
</dbReference>
<protein>
    <submittedName>
        <fullName evidence="3">Bug family tripartite tricarboxylate transporter substrate binding protein</fullName>
    </submittedName>
</protein>
<dbReference type="Gene3D" id="3.40.190.150">
    <property type="entry name" value="Bordetella uptake gene, domain 1"/>
    <property type="match status" value="1"/>
</dbReference>
<dbReference type="RefSeq" id="WP_377056541.1">
    <property type="nucleotide sequence ID" value="NZ_JBHLVZ010000101.1"/>
</dbReference>
<evidence type="ECO:0000313" key="4">
    <source>
        <dbReference type="Proteomes" id="UP001589789"/>
    </source>
</evidence>
<dbReference type="SUPFAM" id="SSF53850">
    <property type="entry name" value="Periplasmic binding protein-like II"/>
    <property type="match status" value="1"/>
</dbReference>
<comment type="similarity">
    <text evidence="1">Belongs to the UPF0065 (bug) family.</text>
</comment>
<organism evidence="3 4">
    <name type="scientific">Muricoccus vinaceus</name>
    <dbReference type="NCBI Taxonomy" id="424704"/>
    <lineage>
        <taxon>Bacteria</taxon>
        <taxon>Pseudomonadati</taxon>
        <taxon>Pseudomonadota</taxon>
        <taxon>Alphaproteobacteria</taxon>
        <taxon>Acetobacterales</taxon>
        <taxon>Roseomonadaceae</taxon>
        <taxon>Muricoccus</taxon>
    </lineage>
</organism>
<dbReference type="PIRSF" id="PIRSF017082">
    <property type="entry name" value="YflP"/>
    <property type="match status" value="1"/>
</dbReference>
<name>A0ABV6J0A9_9PROT</name>
<gene>
    <name evidence="3" type="ORF">ACFFIC_27680</name>
</gene>
<evidence type="ECO:0000313" key="3">
    <source>
        <dbReference type="EMBL" id="MFC0389295.1"/>
    </source>
</evidence>
<dbReference type="PANTHER" id="PTHR42928:SF5">
    <property type="entry name" value="BLR1237 PROTEIN"/>
    <property type="match status" value="1"/>
</dbReference>
<keyword evidence="2" id="KW-0732">Signal</keyword>
<feature type="chain" id="PRO_5045612384" evidence="2">
    <location>
        <begin position="23"/>
        <end position="322"/>
    </location>
</feature>
<feature type="signal peptide" evidence="2">
    <location>
        <begin position="1"/>
        <end position="22"/>
    </location>
</feature>
<dbReference type="CDD" id="cd07012">
    <property type="entry name" value="PBP2_Bug_TTT"/>
    <property type="match status" value="1"/>
</dbReference>
<accession>A0ABV6J0A9</accession>
<dbReference type="Pfam" id="PF03401">
    <property type="entry name" value="TctC"/>
    <property type="match status" value="1"/>
</dbReference>
<proteinExistence type="inferred from homology"/>